<evidence type="ECO:0000256" key="3">
    <source>
        <dbReference type="ARBA" id="ARBA00022840"/>
    </source>
</evidence>
<dbReference type="PANTHER" id="PTHR45629:SF7">
    <property type="entry name" value="DNA EXCISION REPAIR PROTEIN ERCC-6-RELATED"/>
    <property type="match status" value="1"/>
</dbReference>
<dbReference type="Proteomes" id="UP000076842">
    <property type="component" value="Unassembled WGS sequence"/>
</dbReference>
<dbReference type="OrthoDB" id="413460at2759"/>
<dbReference type="Gene3D" id="3.40.50.300">
    <property type="entry name" value="P-loop containing nucleotide triphosphate hydrolases"/>
    <property type="match status" value="1"/>
</dbReference>
<dbReference type="InterPro" id="IPR014001">
    <property type="entry name" value="Helicase_ATP-bd"/>
</dbReference>
<dbReference type="InterPro" id="IPR000330">
    <property type="entry name" value="SNF2_N"/>
</dbReference>
<sequence>MSTYRSLIPSKRKSDENEDFVPGHKPPAGRNPLGLVVNAVAYQASQDAGANKDETYWTVQWRKPQYKKHKTWDGDGVLIVSGTKMTLKELDDKVIATGTISSRTGAIEVGASFGVGGKEVEIDSPISKEEYLSGRCFTSSSSVYVPPPPAPKFQAIRPIRKDTGGPSIPLPALGSRPLVPARKPSLVPPKVTQPKPMDHPTDADYKAVRYYTVNWRKPQTKKFKTWDGDAYLVVKGDYCVMQDASGRSMGTATWNQAWLEGSVIHLGGKEVEIDNLITEKEFRQQCSGLPPLEPEVPGRTASMPKFQPVIPNGRETDLMVKTGEPRYDPDAVGAFVLPRPTAAQQLKAGKSDKSIVEVVVDPLLSERLRPHQKEGVLFLYEAVMGMRRHEGYGAILADEMGLGKTLQTIALLWTLLRQTPYHPANTRHREHGEIGKAIIVCPVSLVANWRNEIWKWLGRDRMGVFVADETKLVQQFNSSRSHDVLIIGYEKLRAVIKTLASAKPEIDLIICDEGHRLKSANNKTSKMFDALKTKRRIILSGTPIQNDLSEFWSMADFCNPGLLGDYNSFKRIYEQPILRSRMPNCTSKNKELGNARSEQLLTASKSFVLRRTADILTSYLPPKYEYVVFIRPTQLQLDLMASMLSDKSVTRLISSGMAQSLQMMNLLGKICTSPILLKAGDAVEDPGSDEMKNTKSILPRQMEESDSSTSGKLITLVNLLSTLRKSTDEKAIIVSQFTKTLDLIEAICNKMRWSRTRLDGSTAQDERDRRVTEFNRSDQSSCFVFLLSLKAGGVGLNLVGASRLILLDSSWNPAHDLQAMARIHRDGQKKPVHIYRFLTTGTIDEKIYMRQVIKMGLSNALMAGDGDGKSKVDSFTPAELRDLFRVHPHTPCHTHDLLYCDCAASKALDDEDDDETAADNDDDDDADDDTDDNMPNDSDDGSEAPHRGWMLASQVHDQQASAKAKKKKKELEILDEWTHINCMGSAGRQSIKDSLLRDVITKAYDNKKKSSSDETGGGDKSRADKLLAQIDIGKMQDAGDSDDDSAHKLTNMSEVMGGAVTFLFTRSSM</sequence>
<evidence type="ECO:0000313" key="8">
    <source>
        <dbReference type="Proteomes" id="UP000076842"/>
    </source>
</evidence>
<keyword evidence="1" id="KW-0547">Nucleotide-binding</keyword>
<dbReference type="InterPro" id="IPR001650">
    <property type="entry name" value="Helicase_C-like"/>
</dbReference>
<feature type="domain" description="Helicase ATP-binding" evidence="5">
    <location>
        <begin position="385"/>
        <end position="561"/>
    </location>
</feature>
<dbReference type="PROSITE" id="PS51194">
    <property type="entry name" value="HELICASE_CTER"/>
    <property type="match status" value="1"/>
</dbReference>
<dbReference type="FunFam" id="3.40.50.10810:FF:000020">
    <property type="entry name" value="DNA repair and recombination protein RAD54B"/>
    <property type="match status" value="1"/>
</dbReference>
<dbReference type="SUPFAM" id="SSF52540">
    <property type="entry name" value="P-loop containing nucleoside triphosphate hydrolases"/>
    <property type="match status" value="2"/>
</dbReference>
<evidence type="ECO:0000259" key="5">
    <source>
        <dbReference type="PROSITE" id="PS51192"/>
    </source>
</evidence>
<evidence type="ECO:0000256" key="1">
    <source>
        <dbReference type="ARBA" id="ARBA00022741"/>
    </source>
</evidence>
<gene>
    <name evidence="7" type="ORF">CALCODRAFT_472835</name>
</gene>
<dbReference type="SMART" id="SM00490">
    <property type="entry name" value="HELICc"/>
    <property type="match status" value="1"/>
</dbReference>
<dbReference type="EMBL" id="KV424005">
    <property type="protein sequence ID" value="KZT54882.1"/>
    <property type="molecule type" value="Genomic_DNA"/>
</dbReference>
<proteinExistence type="predicted"/>
<feature type="region of interest" description="Disordered" evidence="4">
    <location>
        <begin position="1"/>
        <end position="31"/>
    </location>
</feature>
<keyword evidence="2" id="KW-0378">Hydrolase</keyword>
<dbReference type="Pfam" id="PF00271">
    <property type="entry name" value="Helicase_C"/>
    <property type="match status" value="1"/>
</dbReference>
<dbReference type="STRING" id="1353952.A0A165EHK4"/>
<keyword evidence="3" id="KW-0067">ATP-binding</keyword>
<feature type="compositionally biased region" description="Acidic residues" evidence="4">
    <location>
        <begin position="910"/>
        <end position="942"/>
    </location>
</feature>
<keyword evidence="8" id="KW-1185">Reference proteome</keyword>
<dbReference type="GO" id="GO:0000724">
    <property type="term" value="P:double-strand break repair via homologous recombination"/>
    <property type="evidence" value="ECO:0007669"/>
    <property type="project" value="TreeGrafter"/>
</dbReference>
<dbReference type="InParanoid" id="A0A165EHK4"/>
<evidence type="ECO:0000259" key="6">
    <source>
        <dbReference type="PROSITE" id="PS51194"/>
    </source>
</evidence>
<evidence type="ECO:0000256" key="4">
    <source>
        <dbReference type="SAM" id="MobiDB-lite"/>
    </source>
</evidence>
<reference evidence="7 8" key="1">
    <citation type="journal article" date="2016" name="Mol. Biol. Evol.">
        <title>Comparative Genomics of Early-Diverging Mushroom-Forming Fungi Provides Insights into the Origins of Lignocellulose Decay Capabilities.</title>
        <authorList>
            <person name="Nagy L.G."/>
            <person name="Riley R."/>
            <person name="Tritt A."/>
            <person name="Adam C."/>
            <person name="Daum C."/>
            <person name="Floudas D."/>
            <person name="Sun H."/>
            <person name="Yadav J.S."/>
            <person name="Pangilinan J."/>
            <person name="Larsson K.H."/>
            <person name="Matsuura K."/>
            <person name="Barry K."/>
            <person name="Labutti K."/>
            <person name="Kuo R."/>
            <person name="Ohm R.A."/>
            <person name="Bhattacharya S.S."/>
            <person name="Shirouzu T."/>
            <person name="Yoshinaga Y."/>
            <person name="Martin F.M."/>
            <person name="Grigoriev I.V."/>
            <person name="Hibbett D.S."/>
        </authorList>
    </citation>
    <scope>NUCLEOTIDE SEQUENCE [LARGE SCALE GENOMIC DNA]</scope>
    <source>
        <strain evidence="7 8">HHB12733</strain>
    </source>
</reference>
<dbReference type="GO" id="GO:0005524">
    <property type="term" value="F:ATP binding"/>
    <property type="evidence" value="ECO:0007669"/>
    <property type="project" value="InterPro"/>
</dbReference>
<evidence type="ECO:0000256" key="2">
    <source>
        <dbReference type="ARBA" id="ARBA00022801"/>
    </source>
</evidence>
<dbReference type="Gene3D" id="1.20.120.850">
    <property type="entry name" value="SWI2/SNF2 ATPases, N-terminal domain"/>
    <property type="match status" value="1"/>
</dbReference>
<dbReference type="InterPro" id="IPR027417">
    <property type="entry name" value="P-loop_NTPase"/>
</dbReference>
<dbReference type="Pfam" id="PF00176">
    <property type="entry name" value="SNF2-rel_dom"/>
    <property type="match status" value="1"/>
</dbReference>
<dbReference type="Gene3D" id="3.40.50.10810">
    <property type="entry name" value="Tandem AAA-ATPase domain"/>
    <property type="match status" value="1"/>
</dbReference>
<dbReference type="InterPro" id="IPR049730">
    <property type="entry name" value="SNF2/RAD54-like_C"/>
</dbReference>
<dbReference type="CDD" id="cd18793">
    <property type="entry name" value="SF2_C_SNF"/>
    <property type="match status" value="1"/>
</dbReference>
<dbReference type="AlphaFoldDB" id="A0A165EHK4"/>
<dbReference type="PROSITE" id="PS51192">
    <property type="entry name" value="HELICASE_ATP_BIND_1"/>
    <property type="match status" value="1"/>
</dbReference>
<dbReference type="FunCoup" id="A0A165EHK4">
    <property type="interactions" value="170"/>
</dbReference>
<accession>A0A165EHK4</accession>
<dbReference type="GO" id="GO:0005634">
    <property type="term" value="C:nucleus"/>
    <property type="evidence" value="ECO:0007669"/>
    <property type="project" value="TreeGrafter"/>
</dbReference>
<feature type="region of interest" description="Disordered" evidence="4">
    <location>
        <begin position="910"/>
        <end position="946"/>
    </location>
</feature>
<dbReference type="GO" id="GO:0016787">
    <property type="term" value="F:hydrolase activity"/>
    <property type="evidence" value="ECO:0007669"/>
    <property type="project" value="UniProtKB-KW"/>
</dbReference>
<organism evidence="7 8">
    <name type="scientific">Calocera cornea HHB12733</name>
    <dbReference type="NCBI Taxonomy" id="1353952"/>
    <lineage>
        <taxon>Eukaryota</taxon>
        <taxon>Fungi</taxon>
        <taxon>Dikarya</taxon>
        <taxon>Basidiomycota</taxon>
        <taxon>Agaricomycotina</taxon>
        <taxon>Dacrymycetes</taxon>
        <taxon>Dacrymycetales</taxon>
        <taxon>Dacrymycetaceae</taxon>
        <taxon>Calocera</taxon>
    </lineage>
</organism>
<dbReference type="InterPro" id="IPR038718">
    <property type="entry name" value="SNF2-like_sf"/>
</dbReference>
<dbReference type="PANTHER" id="PTHR45629">
    <property type="entry name" value="SNF2/RAD54 FAMILY MEMBER"/>
    <property type="match status" value="1"/>
</dbReference>
<protein>
    <submittedName>
        <fullName evidence="7">Uncharacterized protein</fullName>
    </submittedName>
</protein>
<dbReference type="GO" id="GO:0015616">
    <property type="term" value="F:DNA translocase activity"/>
    <property type="evidence" value="ECO:0007669"/>
    <property type="project" value="TreeGrafter"/>
</dbReference>
<evidence type="ECO:0000313" key="7">
    <source>
        <dbReference type="EMBL" id="KZT54882.1"/>
    </source>
</evidence>
<feature type="region of interest" description="Disordered" evidence="4">
    <location>
        <begin position="287"/>
        <end position="308"/>
    </location>
</feature>
<dbReference type="InterPro" id="IPR050496">
    <property type="entry name" value="SNF2_RAD54_helicase_repair"/>
</dbReference>
<dbReference type="CDD" id="cd18004">
    <property type="entry name" value="DEXHc_RAD54"/>
    <property type="match status" value="1"/>
</dbReference>
<dbReference type="SMART" id="SM00487">
    <property type="entry name" value="DEXDc"/>
    <property type="match status" value="1"/>
</dbReference>
<name>A0A165EHK4_9BASI</name>
<dbReference type="GO" id="GO:0007131">
    <property type="term" value="P:reciprocal meiotic recombination"/>
    <property type="evidence" value="ECO:0007669"/>
    <property type="project" value="TreeGrafter"/>
</dbReference>
<feature type="domain" description="Helicase C-terminal" evidence="6">
    <location>
        <begin position="715"/>
        <end position="884"/>
    </location>
</feature>